<dbReference type="PROSITE" id="PS00445">
    <property type="entry name" value="FGGY_KINASES_2"/>
    <property type="match status" value="1"/>
</dbReference>
<dbReference type="InterPro" id="IPR018484">
    <property type="entry name" value="FGGY_N"/>
</dbReference>
<evidence type="ECO:0000256" key="4">
    <source>
        <dbReference type="ARBA" id="ARBA00022741"/>
    </source>
</evidence>
<dbReference type="GO" id="GO:0005524">
    <property type="term" value="F:ATP binding"/>
    <property type="evidence" value="ECO:0007669"/>
    <property type="project" value="UniProtKB-UniRule"/>
</dbReference>
<dbReference type="Gene3D" id="3.30.420.40">
    <property type="match status" value="2"/>
</dbReference>
<accession>A0A4P6ELX8</accession>
<feature type="binding site" evidence="10">
    <location>
        <position position="304"/>
    </location>
    <ligand>
        <name>glycerol</name>
        <dbReference type="ChEBI" id="CHEBI:17754"/>
    </ligand>
</feature>
<keyword evidence="5 10" id="KW-0418">Kinase</keyword>
<dbReference type="OrthoDB" id="9805576at2"/>
<dbReference type="InterPro" id="IPR018483">
    <property type="entry name" value="Carb_kinase_FGGY_CS"/>
</dbReference>
<proteinExistence type="inferred from homology"/>
<evidence type="ECO:0000256" key="9">
    <source>
        <dbReference type="ARBA" id="ARBA00054633"/>
    </source>
</evidence>
<protein>
    <recommendedName>
        <fullName evidence="10">Glycerol kinase</fullName>
        <ecNumber evidence="10">2.7.1.30</ecNumber>
    </recommendedName>
    <alternativeName>
        <fullName evidence="10">ATP:glycerol 3-phosphotransferase</fullName>
    </alternativeName>
    <alternativeName>
        <fullName evidence="10">Glycerokinase</fullName>
        <shortName evidence="10">GK</shortName>
    </alternativeName>
</protein>
<dbReference type="KEGG" id="mprt:ET475_01715"/>
<feature type="binding site" evidence="10">
    <location>
        <position position="304"/>
    </location>
    <ligand>
        <name>sn-glycerol 3-phosphate</name>
        <dbReference type="ChEBI" id="CHEBI:57597"/>
    </ligand>
</feature>
<evidence type="ECO:0000259" key="13">
    <source>
        <dbReference type="Pfam" id="PF02782"/>
    </source>
</evidence>
<evidence type="ECO:0000256" key="1">
    <source>
        <dbReference type="ARBA" id="ARBA00005190"/>
    </source>
</evidence>
<sequence>MRPPSTPRSLGRWPRCVRRCPQESPPEARPLAGASPACAHAVAWHDGIPNPRRGGSVAENVLAIDQGTTSTRAIVFDAAGQIVASAQREHEQIFPHAGWVEHDPVEIWTNTQWVVSAALSRARLSARDVAGIGITNQRETAILWDRRTGRPIGNAIVWQDTRTQESIDALAAQHPDGTQRFAELTGLPLATYFSASKVAWMLRHIPGAREAAEAGDVLFGTPDTWVIWNLTGGSSGGIHVTDVTNASRTLLMDLRTLDWSDEMLRVWDIPRAMLPEIRSSSQIVGDAVLPTVARGIPIAGILGDQQAATFGQAAFDAGESKNTYGTGNFLIVNTGERIVRSEHGLITTVAYRCGDDPARYAVEGSIAVTGSLVQWLRDNLGIIARSQDVETLAASVDDNGGAYFVPAFSGLFAPYWRPDARGALVGLTRYVTKAHIARAALESTAFQTRDVIDAVVADTGRALPDLRVDGGMTRDDLLMQFQADILGIPVVRPKVVETTALGAAYAAGLATGVWTGFDQLRALWREDRRFEPAMGHDERERRFRMWRKAVSKSLDWVDDDARTLMGTHDA</sequence>
<comment type="pathway">
    <text evidence="1 10">Polyol metabolism; glycerol degradation via glycerol kinase pathway; sn-glycerol 3-phosphate from glycerol: step 1/1.</text>
</comment>
<feature type="binding site" evidence="10">
    <location>
        <position position="370"/>
    </location>
    <ligand>
        <name>ATP</name>
        <dbReference type="ChEBI" id="CHEBI:30616"/>
    </ligand>
</feature>
<dbReference type="GO" id="GO:0004370">
    <property type="term" value="F:glycerol kinase activity"/>
    <property type="evidence" value="ECO:0007669"/>
    <property type="project" value="UniProtKB-UniRule"/>
</dbReference>
<feature type="binding site" evidence="10">
    <location>
        <position position="471"/>
    </location>
    <ligand>
        <name>ATP</name>
        <dbReference type="ChEBI" id="CHEBI:30616"/>
    </ligand>
</feature>
<evidence type="ECO:0000256" key="5">
    <source>
        <dbReference type="ARBA" id="ARBA00022777"/>
    </source>
</evidence>
<keyword evidence="4 10" id="KW-0547">Nucleotide-binding</keyword>
<organism evidence="14 15">
    <name type="scientific">Microbacterium protaetiae</name>
    <dbReference type="NCBI Taxonomy" id="2509458"/>
    <lineage>
        <taxon>Bacteria</taxon>
        <taxon>Bacillati</taxon>
        <taxon>Actinomycetota</taxon>
        <taxon>Actinomycetes</taxon>
        <taxon>Micrococcales</taxon>
        <taxon>Microbacteriaceae</taxon>
        <taxon>Microbacterium</taxon>
    </lineage>
</organism>
<keyword evidence="6 10" id="KW-0319">Glycerol metabolism</keyword>
<feature type="domain" description="Carbohydrate kinase FGGY C-terminal" evidence="13">
    <location>
        <begin position="322"/>
        <end position="510"/>
    </location>
</feature>
<feature type="binding site" evidence="10">
    <location>
        <position position="326"/>
    </location>
    <ligand>
        <name>ADP</name>
        <dbReference type="ChEBI" id="CHEBI:456216"/>
    </ligand>
</feature>
<comment type="similarity">
    <text evidence="2 10 11">Belongs to the FGGY kinase family.</text>
</comment>
<keyword evidence="7 10" id="KW-0067">ATP-binding</keyword>
<evidence type="ECO:0000256" key="11">
    <source>
        <dbReference type="RuleBase" id="RU003733"/>
    </source>
</evidence>
<dbReference type="PANTHER" id="PTHR10196:SF69">
    <property type="entry name" value="GLYCEROL KINASE"/>
    <property type="match status" value="1"/>
</dbReference>
<feature type="binding site" evidence="10">
    <location>
        <position position="138"/>
    </location>
    <ligand>
        <name>sn-glycerol 3-phosphate</name>
        <dbReference type="ChEBI" id="CHEBI:57597"/>
    </ligand>
</feature>
<dbReference type="PIRSF" id="PIRSF000538">
    <property type="entry name" value="GlpK"/>
    <property type="match status" value="1"/>
</dbReference>
<dbReference type="CDD" id="cd07769">
    <property type="entry name" value="ASKHA_NBD_FGGY_GK"/>
    <property type="match status" value="1"/>
</dbReference>
<dbReference type="Proteomes" id="UP000293995">
    <property type="component" value="Chromosome"/>
</dbReference>
<dbReference type="AlphaFoldDB" id="A0A4P6ELX8"/>
<feature type="binding site" evidence="10">
    <location>
        <position position="326"/>
    </location>
    <ligand>
        <name>ATP</name>
        <dbReference type="ChEBI" id="CHEBI:30616"/>
    </ligand>
</feature>
<dbReference type="EMBL" id="CP035494">
    <property type="protein sequence ID" value="QAY58838.1"/>
    <property type="molecule type" value="Genomic_DNA"/>
</dbReference>
<dbReference type="UniPathway" id="UPA00618">
    <property type="reaction ID" value="UER00672"/>
</dbReference>
<comment type="catalytic activity">
    <reaction evidence="8 10">
        <text>glycerol + ATP = sn-glycerol 3-phosphate + ADP + H(+)</text>
        <dbReference type="Rhea" id="RHEA:21644"/>
        <dbReference type="ChEBI" id="CHEBI:15378"/>
        <dbReference type="ChEBI" id="CHEBI:17754"/>
        <dbReference type="ChEBI" id="CHEBI:30616"/>
        <dbReference type="ChEBI" id="CHEBI:57597"/>
        <dbReference type="ChEBI" id="CHEBI:456216"/>
        <dbReference type="EC" id="2.7.1.30"/>
    </reaction>
</comment>
<dbReference type="HAMAP" id="MF_00186">
    <property type="entry name" value="Glycerol_kin"/>
    <property type="match status" value="1"/>
</dbReference>
<dbReference type="InterPro" id="IPR018485">
    <property type="entry name" value="FGGY_C"/>
</dbReference>
<dbReference type="FunFam" id="3.30.420.40:FF:000007">
    <property type="entry name" value="Glycerol kinase"/>
    <property type="match status" value="1"/>
</dbReference>
<evidence type="ECO:0000256" key="2">
    <source>
        <dbReference type="ARBA" id="ARBA00009156"/>
    </source>
</evidence>
<feature type="domain" description="Carbohydrate kinase FGGY N-terminal" evidence="12">
    <location>
        <begin position="61"/>
        <end position="311"/>
    </location>
</feature>
<dbReference type="Pfam" id="PF02782">
    <property type="entry name" value="FGGY_C"/>
    <property type="match status" value="1"/>
</dbReference>
<dbReference type="EC" id="2.7.1.30" evidence="10"/>
<dbReference type="GO" id="GO:0019563">
    <property type="term" value="P:glycerol catabolic process"/>
    <property type="evidence" value="ECO:0007669"/>
    <property type="project" value="UniProtKB-UniRule"/>
</dbReference>
<feature type="binding site" evidence="10">
    <location>
        <position position="370"/>
    </location>
    <ligand>
        <name>ADP</name>
        <dbReference type="ChEBI" id="CHEBI:456216"/>
    </ligand>
</feature>
<name>A0A4P6ELX8_9MICO</name>
<reference evidence="14 15" key="1">
    <citation type="submission" date="2019-01" db="EMBL/GenBank/DDBJ databases">
        <title>Genome sequencing of strain DFW100M-13.</title>
        <authorList>
            <person name="Heo J."/>
            <person name="Kim S.-J."/>
            <person name="Kim J.-S."/>
            <person name="Hong S.-B."/>
            <person name="Kwon S.-W."/>
        </authorList>
    </citation>
    <scope>NUCLEOTIDE SEQUENCE [LARGE SCALE GENOMIC DNA]</scope>
    <source>
        <strain evidence="14 15">DFW100M-13</strain>
    </source>
</reference>
<feature type="binding site" evidence="10">
    <location>
        <position position="68"/>
    </location>
    <ligand>
        <name>ADP</name>
        <dbReference type="ChEBI" id="CHEBI:456216"/>
    </ligand>
</feature>
<evidence type="ECO:0000259" key="12">
    <source>
        <dbReference type="Pfam" id="PF00370"/>
    </source>
</evidence>
<dbReference type="GO" id="GO:0005829">
    <property type="term" value="C:cytosol"/>
    <property type="evidence" value="ECO:0007669"/>
    <property type="project" value="TreeGrafter"/>
</dbReference>
<dbReference type="InterPro" id="IPR043129">
    <property type="entry name" value="ATPase_NBD"/>
</dbReference>
<feature type="binding site" evidence="10">
    <location>
        <position position="70"/>
    </location>
    <ligand>
        <name>ATP</name>
        <dbReference type="ChEBI" id="CHEBI:30616"/>
    </ligand>
</feature>
<feature type="binding site" evidence="10">
    <location>
        <position position="68"/>
    </location>
    <ligand>
        <name>sn-glycerol 3-phosphate</name>
        <dbReference type="ChEBI" id="CHEBI:57597"/>
    </ligand>
</feature>
<feature type="binding site" evidence="10">
    <location>
        <position position="192"/>
    </location>
    <ligand>
        <name>sn-glycerol 3-phosphate</name>
        <dbReference type="ChEBI" id="CHEBI:57597"/>
    </ligand>
</feature>
<feature type="binding site" evidence="10">
    <location>
        <position position="138"/>
    </location>
    <ligand>
        <name>glycerol</name>
        <dbReference type="ChEBI" id="CHEBI:17754"/>
    </ligand>
</feature>
<feature type="binding site" evidence="10">
    <location>
        <position position="139"/>
    </location>
    <ligand>
        <name>sn-glycerol 3-phosphate</name>
        <dbReference type="ChEBI" id="CHEBI:57597"/>
    </ligand>
</feature>
<evidence type="ECO:0000313" key="15">
    <source>
        <dbReference type="Proteomes" id="UP000293995"/>
    </source>
</evidence>
<dbReference type="FunFam" id="3.30.420.40:FF:000008">
    <property type="entry name" value="Glycerol kinase"/>
    <property type="match status" value="1"/>
</dbReference>
<comment type="caution">
    <text evidence="10">Lacks conserved residue(s) required for the propagation of feature annotation.</text>
</comment>
<feature type="binding site" evidence="10">
    <location>
        <position position="374"/>
    </location>
    <ligand>
        <name>ATP</name>
        <dbReference type="ChEBI" id="CHEBI:30616"/>
    </ligand>
</feature>
<comment type="activity regulation">
    <text evidence="10">Inhibited by fructose 1,6-bisphosphate (FBP).</text>
</comment>
<feature type="binding site" evidence="10">
    <location>
        <position position="68"/>
    </location>
    <ligand>
        <name>ATP</name>
        <dbReference type="ChEBI" id="CHEBI:30616"/>
    </ligand>
</feature>
<evidence type="ECO:0000313" key="14">
    <source>
        <dbReference type="EMBL" id="QAY58838.1"/>
    </source>
</evidence>
<feature type="binding site" evidence="10">
    <location>
        <position position="139"/>
    </location>
    <ligand>
        <name>glycerol</name>
        <dbReference type="ChEBI" id="CHEBI:17754"/>
    </ligand>
</feature>
<dbReference type="NCBIfam" id="NF000756">
    <property type="entry name" value="PRK00047.1"/>
    <property type="match status" value="1"/>
</dbReference>
<dbReference type="GO" id="GO:0006072">
    <property type="term" value="P:glycerol-3-phosphate metabolic process"/>
    <property type="evidence" value="ECO:0007669"/>
    <property type="project" value="InterPro"/>
</dbReference>
<evidence type="ECO:0000256" key="6">
    <source>
        <dbReference type="ARBA" id="ARBA00022798"/>
    </source>
</evidence>
<keyword evidence="3 10" id="KW-0808">Transferase</keyword>
<keyword evidence="15" id="KW-1185">Reference proteome</keyword>
<evidence type="ECO:0000256" key="7">
    <source>
        <dbReference type="ARBA" id="ARBA00022840"/>
    </source>
</evidence>
<evidence type="ECO:0000256" key="3">
    <source>
        <dbReference type="ARBA" id="ARBA00022679"/>
    </source>
</evidence>
<feature type="binding site" evidence="10">
    <location>
        <position position="471"/>
    </location>
    <ligand>
        <name>ADP</name>
        <dbReference type="ChEBI" id="CHEBI:456216"/>
    </ligand>
</feature>
<dbReference type="SUPFAM" id="SSF53067">
    <property type="entry name" value="Actin-like ATPase domain"/>
    <property type="match status" value="2"/>
</dbReference>
<feature type="binding site" evidence="10">
    <location>
        <position position="192"/>
    </location>
    <ligand>
        <name>glycerol</name>
        <dbReference type="ChEBI" id="CHEBI:17754"/>
    </ligand>
</feature>
<feature type="binding site" evidence="10">
    <location>
        <position position="72"/>
    </location>
    <ligand>
        <name>ADP</name>
        <dbReference type="ChEBI" id="CHEBI:456216"/>
    </ligand>
</feature>
<feature type="binding site" evidence="10">
    <location>
        <position position="69"/>
    </location>
    <ligand>
        <name>ATP</name>
        <dbReference type="ChEBI" id="CHEBI:30616"/>
    </ligand>
</feature>
<feature type="binding site" evidence="10">
    <location>
        <position position="305"/>
    </location>
    <ligand>
        <name>glycerol</name>
        <dbReference type="ChEBI" id="CHEBI:17754"/>
    </ligand>
</feature>
<dbReference type="PROSITE" id="PS00933">
    <property type="entry name" value="FGGY_KINASES_1"/>
    <property type="match status" value="1"/>
</dbReference>
<dbReference type="InterPro" id="IPR005999">
    <property type="entry name" value="Glycerol_kin"/>
</dbReference>
<dbReference type="NCBIfam" id="TIGR01311">
    <property type="entry name" value="glycerol_kin"/>
    <property type="match status" value="1"/>
</dbReference>
<dbReference type="Pfam" id="PF00370">
    <property type="entry name" value="FGGY_N"/>
    <property type="match status" value="1"/>
</dbReference>
<evidence type="ECO:0000256" key="8">
    <source>
        <dbReference type="ARBA" id="ARBA00052101"/>
    </source>
</evidence>
<comment type="function">
    <text evidence="9 10">Key enzyme in the regulation of glycerol uptake and metabolism. Catalyzes the phosphorylation of glycerol to yield sn-glycerol 3-phosphate.</text>
</comment>
<dbReference type="InterPro" id="IPR000577">
    <property type="entry name" value="Carb_kinase_FGGY"/>
</dbReference>
<gene>
    <name evidence="10 14" type="primary">glpK</name>
    <name evidence="14" type="ORF">ET475_01715</name>
</gene>
<dbReference type="PANTHER" id="PTHR10196">
    <property type="entry name" value="SUGAR KINASE"/>
    <property type="match status" value="1"/>
</dbReference>
<evidence type="ECO:0000256" key="10">
    <source>
        <dbReference type="HAMAP-Rule" id="MF_00186"/>
    </source>
</evidence>